<comment type="caution">
    <text evidence="1">The sequence shown here is derived from an EMBL/GenBank/DDBJ whole genome shotgun (WGS) entry which is preliminary data.</text>
</comment>
<dbReference type="GeneID" id="36346072"/>
<name>W6U0Y2_ECHGR</name>
<keyword evidence="2" id="KW-1185">Reference proteome</keyword>
<dbReference type="InterPro" id="IPR011989">
    <property type="entry name" value="ARM-like"/>
</dbReference>
<reference evidence="1 2" key="1">
    <citation type="journal article" date="2013" name="Nat. Genet.">
        <title>The genome of the hydatid tapeworm Echinococcus granulosus.</title>
        <authorList>
            <person name="Zheng H."/>
            <person name="Zhang W."/>
            <person name="Zhang L."/>
            <person name="Zhang Z."/>
            <person name="Li J."/>
            <person name="Lu G."/>
            <person name="Zhu Y."/>
            <person name="Wang Y."/>
            <person name="Huang Y."/>
            <person name="Liu J."/>
            <person name="Kang H."/>
            <person name="Chen J."/>
            <person name="Wang L."/>
            <person name="Chen A."/>
            <person name="Yu S."/>
            <person name="Gao Z."/>
            <person name="Jin L."/>
            <person name="Gu W."/>
            <person name="Wang Z."/>
            <person name="Zhao L."/>
            <person name="Shi B."/>
            <person name="Wen H."/>
            <person name="Lin R."/>
            <person name="Jones M.K."/>
            <person name="Brejova B."/>
            <person name="Vinar T."/>
            <person name="Zhao G."/>
            <person name="McManus D.P."/>
            <person name="Chen Z."/>
            <person name="Zhou Y."/>
            <person name="Wang S."/>
        </authorList>
    </citation>
    <scope>NUCLEOTIDE SEQUENCE [LARGE SCALE GENOMIC DNA]</scope>
</reference>
<protein>
    <submittedName>
        <fullName evidence="1">Uncharacterized protein</fullName>
    </submittedName>
</protein>
<dbReference type="EMBL" id="APAU02000212">
    <property type="protein sequence ID" value="EUB54780.1"/>
    <property type="molecule type" value="Genomic_DNA"/>
</dbReference>
<dbReference type="CTD" id="36346072"/>
<gene>
    <name evidence="1" type="ORF">EGR_10357</name>
</gene>
<evidence type="ECO:0000313" key="2">
    <source>
        <dbReference type="Proteomes" id="UP000019149"/>
    </source>
</evidence>
<dbReference type="Gene3D" id="1.25.10.10">
    <property type="entry name" value="Leucine-rich Repeat Variant"/>
    <property type="match status" value="1"/>
</dbReference>
<dbReference type="AlphaFoldDB" id="W6U0Y2"/>
<dbReference type="OrthoDB" id="6260732at2759"/>
<sequence>MARASAYVRDTSDGLVQNTLELLQDTYGEVQSLAVNAVSASFPVVVESQSISIVDRAIAGMYRSGNERCNSVSNHWSMQLPQTTSNSYPFLPPTRFLLWLKRSVTMAVSFRLNAVESSFGEHLVPSYPNIPKCMLRALNSSQLALHKRTAQMVTNFISFEDTYTALLDFVSDPFEKVMCQTDVGVRLDVSRPPEQQEALTTSYCKVALQCLVVLALDSLDPTNYVFGQVLLPPSCDVEQTNSFSAPQPGRRFRNLS</sequence>
<dbReference type="RefSeq" id="XP_024345976.1">
    <property type="nucleotide sequence ID" value="XM_024499606.1"/>
</dbReference>
<dbReference type="STRING" id="6210.W6U0Y2"/>
<organism evidence="1 2">
    <name type="scientific">Echinococcus granulosus</name>
    <name type="common">Hydatid tapeworm</name>
    <dbReference type="NCBI Taxonomy" id="6210"/>
    <lineage>
        <taxon>Eukaryota</taxon>
        <taxon>Metazoa</taxon>
        <taxon>Spiralia</taxon>
        <taxon>Lophotrochozoa</taxon>
        <taxon>Platyhelminthes</taxon>
        <taxon>Cestoda</taxon>
        <taxon>Eucestoda</taxon>
        <taxon>Cyclophyllidea</taxon>
        <taxon>Taeniidae</taxon>
        <taxon>Echinococcus</taxon>
        <taxon>Echinococcus granulosus group</taxon>
    </lineage>
</organism>
<evidence type="ECO:0000313" key="1">
    <source>
        <dbReference type="EMBL" id="EUB54780.1"/>
    </source>
</evidence>
<dbReference type="Proteomes" id="UP000019149">
    <property type="component" value="Unassembled WGS sequence"/>
</dbReference>
<dbReference type="KEGG" id="egl:EGR_10357"/>
<accession>W6U0Y2</accession>
<proteinExistence type="predicted"/>